<gene>
    <name evidence="2" type="ORF">Aam_020_164</name>
</gene>
<protein>
    <submittedName>
        <fullName evidence="2">General secretion pathway protein K</fullName>
    </submittedName>
</protein>
<dbReference type="EMBL" id="BANC01000020">
    <property type="protein sequence ID" value="GAN79400.1"/>
    <property type="molecule type" value="Genomic_DNA"/>
</dbReference>
<evidence type="ECO:0000313" key="2">
    <source>
        <dbReference type="EMBL" id="GAN79400.1"/>
    </source>
</evidence>
<dbReference type="STRING" id="1120923.SAMN02746095_00394"/>
<sequence>MLIVLWSMVLLALILTSLLANGRSAVALAANIRNAAMARARADGAINEALFHSLANGPAHWSPDGQWHELPDNLRVRVQTLGGLINPNEASTNLLAGFIQACGASETKAQKLAAAIIDWRTPPLTPQAEAARQQLYRQAGLRFAPPGAPFSDLAELQDVLGMTPSLLKTMLPYMSLYQTDDPDPALASPLVRRALQLAHDPGSIHKGFTGNFPVVEIEAQAHGPGRAYVVRRGVFSLASPEEPHPYTVLQLTGG</sequence>
<dbReference type="SUPFAM" id="SSF158544">
    <property type="entry name" value="GspK insert domain-like"/>
    <property type="match status" value="1"/>
</dbReference>
<comment type="caution">
    <text evidence="2">The sequence shown here is derived from an EMBL/GenBank/DDBJ whole genome shotgun (WGS) entry which is preliminary data.</text>
</comment>
<accession>A0A0D6PCB4</accession>
<reference evidence="2 3" key="1">
    <citation type="submission" date="2012-11" db="EMBL/GenBank/DDBJ databases">
        <title>Whole genome sequence of Acidocella aminolytica 101 = DSM 11237.</title>
        <authorList>
            <person name="Azuma Y."/>
            <person name="Higashiura N."/>
            <person name="Hirakawa H."/>
            <person name="Matsushita K."/>
        </authorList>
    </citation>
    <scope>NUCLEOTIDE SEQUENCE [LARGE SCALE GENOMIC DNA]</scope>
    <source>
        <strain evidence="3">101 / DSM 11237</strain>
    </source>
</reference>
<dbReference type="Proteomes" id="UP000032668">
    <property type="component" value="Unassembled WGS sequence"/>
</dbReference>
<dbReference type="AlphaFoldDB" id="A0A0D6PCB4"/>
<dbReference type="Gene3D" id="1.10.40.60">
    <property type="entry name" value="EpsJ-like"/>
    <property type="match status" value="1"/>
</dbReference>
<keyword evidence="3" id="KW-1185">Reference proteome</keyword>
<feature type="domain" description="T2SS protein K first SAM-like" evidence="1">
    <location>
        <begin position="86"/>
        <end position="177"/>
    </location>
</feature>
<evidence type="ECO:0000313" key="3">
    <source>
        <dbReference type="Proteomes" id="UP000032668"/>
    </source>
</evidence>
<evidence type="ECO:0000259" key="1">
    <source>
        <dbReference type="Pfam" id="PF21687"/>
    </source>
</evidence>
<name>A0A0D6PCB4_9PROT</name>
<organism evidence="2 3">
    <name type="scientific">Acidocella aminolytica 101 = DSM 11237</name>
    <dbReference type="NCBI Taxonomy" id="1120923"/>
    <lineage>
        <taxon>Bacteria</taxon>
        <taxon>Pseudomonadati</taxon>
        <taxon>Pseudomonadota</taxon>
        <taxon>Alphaproteobacteria</taxon>
        <taxon>Acetobacterales</taxon>
        <taxon>Acidocellaceae</taxon>
        <taxon>Acidocella</taxon>
    </lineage>
</organism>
<proteinExistence type="predicted"/>
<dbReference type="InterPro" id="IPR049031">
    <property type="entry name" value="T2SSK_SAM-like_1st"/>
</dbReference>
<dbReference type="Pfam" id="PF21687">
    <property type="entry name" value="T2SSK_1st"/>
    <property type="match status" value="1"/>
</dbReference>
<dbReference type="InterPro" id="IPR038072">
    <property type="entry name" value="GspK_central_sf"/>
</dbReference>